<gene>
    <name evidence="6" type="ORF">NCTC10295_00441</name>
</gene>
<dbReference type="PANTHER" id="PTHR47506">
    <property type="entry name" value="TRANSCRIPTIONAL REGULATORY PROTEIN"/>
    <property type="match status" value="1"/>
</dbReference>
<evidence type="ECO:0000256" key="3">
    <source>
        <dbReference type="ARBA" id="ARBA00023163"/>
    </source>
</evidence>
<dbReference type="AlphaFoldDB" id="A0A378UER9"/>
<dbReference type="EMBL" id="UGQS01000001">
    <property type="protein sequence ID" value="STZ75690.1"/>
    <property type="molecule type" value="Genomic_DNA"/>
</dbReference>
<proteinExistence type="predicted"/>
<dbReference type="InterPro" id="IPR009057">
    <property type="entry name" value="Homeodomain-like_sf"/>
</dbReference>
<organism evidence="6 7">
    <name type="scientific">Bergeriella denitrificans</name>
    <name type="common">Neisseria denitrificans</name>
    <dbReference type="NCBI Taxonomy" id="494"/>
    <lineage>
        <taxon>Bacteria</taxon>
        <taxon>Pseudomonadati</taxon>
        <taxon>Pseudomonadota</taxon>
        <taxon>Betaproteobacteria</taxon>
        <taxon>Neisseriales</taxon>
        <taxon>Neisseriaceae</taxon>
        <taxon>Bergeriella</taxon>
    </lineage>
</organism>
<dbReference type="GO" id="GO:0003677">
    <property type="term" value="F:DNA binding"/>
    <property type="evidence" value="ECO:0007669"/>
    <property type="project" value="UniProtKB-UniRule"/>
</dbReference>
<keyword evidence="2 4" id="KW-0238">DNA-binding</keyword>
<evidence type="ECO:0000256" key="4">
    <source>
        <dbReference type="PROSITE-ProRule" id="PRU00335"/>
    </source>
</evidence>
<dbReference type="Proteomes" id="UP000254651">
    <property type="component" value="Unassembled WGS sequence"/>
</dbReference>
<protein>
    <submittedName>
        <fullName evidence="6">TetR family transcriptional regulator</fullName>
    </submittedName>
</protein>
<dbReference type="RefSeq" id="WP_066076252.1">
    <property type="nucleotide sequence ID" value="NZ_CP181246.1"/>
</dbReference>
<reference evidence="6 7" key="1">
    <citation type="submission" date="2018-06" db="EMBL/GenBank/DDBJ databases">
        <authorList>
            <consortium name="Pathogen Informatics"/>
            <person name="Doyle S."/>
        </authorList>
    </citation>
    <scope>NUCLEOTIDE SEQUENCE [LARGE SCALE GENOMIC DNA]</scope>
    <source>
        <strain evidence="6 7">NCTC10295</strain>
    </source>
</reference>
<evidence type="ECO:0000256" key="1">
    <source>
        <dbReference type="ARBA" id="ARBA00023015"/>
    </source>
</evidence>
<keyword evidence="1" id="KW-0805">Transcription regulation</keyword>
<dbReference type="Pfam" id="PF00440">
    <property type="entry name" value="TetR_N"/>
    <property type="match status" value="1"/>
</dbReference>
<dbReference type="PANTHER" id="PTHR47506:SF1">
    <property type="entry name" value="HTH-TYPE TRANSCRIPTIONAL REGULATOR YJDC"/>
    <property type="match status" value="1"/>
</dbReference>
<evidence type="ECO:0000259" key="5">
    <source>
        <dbReference type="PROSITE" id="PS50977"/>
    </source>
</evidence>
<evidence type="ECO:0000313" key="7">
    <source>
        <dbReference type="Proteomes" id="UP000254651"/>
    </source>
</evidence>
<dbReference type="InterPro" id="IPR001647">
    <property type="entry name" value="HTH_TetR"/>
</dbReference>
<dbReference type="SUPFAM" id="SSF46689">
    <property type="entry name" value="Homeodomain-like"/>
    <property type="match status" value="1"/>
</dbReference>
<accession>A0A378UER9</accession>
<evidence type="ECO:0000313" key="6">
    <source>
        <dbReference type="EMBL" id="STZ75690.1"/>
    </source>
</evidence>
<dbReference type="PROSITE" id="PS50977">
    <property type="entry name" value="HTH_TETR_2"/>
    <property type="match status" value="1"/>
</dbReference>
<name>A0A378UER9_BERDE</name>
<feature type="domain" description="HTH tetR-type" evidence="5">
    <location>
        <begin position="3"/>
        <end position="63"/>
    </location>
</feature>
<keyword evidence="7" id="KW-1185">Reference proteome</keyword>
<evidence type="ECO:0000256" key="2">
    <source>
        <dbReference type="ARBA" id="ARBA00023125"/>
    </source>
</evidence>
<keyword evidence="3" id="KW-0804">Transcription</keyword>
<feature type="DNA-binding region" description="H-T-H motif" evidence="4">
    <location>
        <begin position="26"/>
        <end position="45"/>
    </location>
</feature>
<sequence length="226" mass="24912">MTDTTHQKFIRAGLQRYPELGYHKLSVRALAAEAGVSPGMFHHLFTGKDAFIREMLRHHDRLIWGGLENAALPDNPFAALRGAIYITACSMRDNLAMVNRLLADSADGVAVVNDFIKANMEKRLAFFTQLLEACAETDDSRPAATTQRLAYLGCSVSAAMVVGVRFGQRGLLPGFIGGEVTEILSDEAIMQRIDWSLGTMFPSYEAQLHSSFKNKPIAPLRQEAPK</sequence>
<dbReference type="Gene3D" id="1.10.357.10">
    <property type="entry name" value="Tetracycline Repressor, domain 2"/>
    <property type="match status" value="1"/>
</dbReference>